<evidence type="ECO:0000313" key="3">
    <source>
        <dbReference type="Proteomes" id="UP000800094"/>
    </source>
</evidence>
<dbReference type="RefSeq" id="XP_033685491.1">
    <property type="nucleotide sequence ID" value="XM_033833037.1"/>
</dbReference>
<keyword evidence="3" id="KW-1185">Reference proteome</keyword>
<reference evidence="2" key="1">
    <citation type="journal article" date="2020" name="Stud. Mycol.">
        <title>101 Dothideomycetes genomes: a test case for predicting lifestyles and emergence of pathogens.</title>
        <authorList>
            <person name="Haridas S."/>
            <person name="Albert R."/>
            <person name="Binder M."/>
            <person name="Bloem J."/>
            <person name="Labutti K."/>
            <person name="Salamov A."/>
            <person name="Andreopoulos B."/>
            <person name="Baker S."/>
            <person name="Barry K."/>
            <person name="Bills G."/>
            <person name="Bluhm B."/>
            <person name="Cannon C."/>
            <person name="Castanera R."/>
            <person name="Culley D."/>
            <person name="Daum C."/>
            <person name="Ezra D."/>
            <person name="Gonzalez J."/>
            <person name="Henrissat B."/>
            <person name="Kuo A."/>
            <person name="Liang C."/>
            <person name="Lipzen A."/>
            <person name="Lutzoni F."/>
            <person name="Magnuson J."/>
            <person name="Mondo S."/>
            <person name="Nolan M."/>
            <person name="Ohm R."/>
            <person name="Pangilinan J."/>
            <person name="Park H.-J."/>
            <person name="Ramirez L."/>
            <person name="Alfaro M."/>
            <person name="Sun H."/>
            <person name="Tritt A."/>
            <person name="Yoshinaga Y."/>
            <person name="Zwiers L.-H."/>
            <person name="Turgeon B."/>
            <person name="Goodwin S."/>
            <person name="Spatafora J."/>
            <person name="Crous P."/>
            <person name="Grigoriev I."/>
        </authorList>
    </citation>
    <scope>NUCLEOTIDE SEQUENCE</scope>
    <source>
        <strain evidence="2">CBS 122368</strain>
    </source>
</reference>
<protein>
    <submittedName>
        <fullName evidence="2">Uncharacterized protein</fullName>
    </submittedName>
</protein>
<evidence type="ECO:0000256" key="1">
    <source>
        <dbReference type="SAM" id="MobiDB-lite"/>
    </source>
</evidence>
<proteinExistence type="predicted"/>
<name>A0A6A6IJY1_9PLEO</name>
<dbReference type="GeneID" id="54586367"/>
<evidence type="ECO:0000313" key="2">
    <source>
        <dbReference type="EMBL" id="KAF2250487.1"/>
    </source>
</evidence>
<sequence length="167" mass="17011">MPNPTADELSAPSPPAEEAPTTTSPPPPDACPSPPSAKQASTPYILSPHHPKPPSEVSPPPVQRRGRGLFKHGIGVINGFEDDGGSGSGSSSLSRYPCKDGSSDLLSEEGETGSSEGQGDVVRGGHGRNGCLVSWGWGGEAIQGRVCDGNAWLDLELEGAGGCEGEV</sequence>
<gene>
    <name evidence="2" type="ORF">BU26DRAFT_562471</name>
</gene>
<dbReference type="Proteomes" id="UP000800094">
    <property type="component" value="Unassembled WGS sequence"/>
</dbReference>
<accession>A0A6A6IJY1</accession>
<dbReference type="EMBL" id="ML987193">
    <property type="protein sequence ID" value="KAF2250487.1"/>
    <property type="molecule type" value="Genomic_DNA"/>
</dbReference>
<feature type="compositionally biased region" description="Pro residues" evidence="1">
    <location>
        <begin position="12"/>
        <end position="35"/>
    </location>
</feature>
<dbReference type="AlphaFoldDB" id="A0A6A6IJY1"/>
<organism evidence="2 3">
    <name type="scientific">Trematosphaeria pertusa</name>
    <dbReference type="NCBI Taxonomy" id="390896"/>
    <lineage>
        <taxon>Eukaryota</taxon>
        <taxon>Fungi</taxon>
        <taxon>Dikarya</taxon>
        <taxon>Ascomycota</taxon>
        <taxon>Pezizomycotina</taxon>
        <taxon>Dothideomycetes</taxon>
        <taxon>Pleosporomycetidae</taxon>
        <taxon>Pleosporales</taxon>
        <taxon>Massarineae</taxon>
        <taxon>Trematosphaeriaceae</taxon>
        <taxon>Trematosphaeria</taxon>
    </lineage>
</organism>
<feature type="region of interest" description="Disordered" evidence="1">
    <location>
        <begin position="1"/>
        <end position="125"/>
    </location>
</feature>